<dbReference type="InterPro" id="IPR036443">
    <property type="entry name" value="Znf_RanBP2_sf"/>
</dbReference>
<evidence type="ECO:0000256" key="1">
    <source>
        <dbReference type="ARBA" id="ARBA00022723"/>
    </source>
</evidence>
<dbReference type="PROSITE" id="PS01358">
    <property type="entry name" value="ZF_RANBP2_1"/>
    <property type="match status" value="1"/>
</dbReference>
<gene>
    <name evidence="5" type="ORF">ND2E_0013</name>
</gene>
<dbReference type="PATRIC" id="fig|28229.4.peg.2509"/>
<sequence length="158" mass="18228">MRLIPKDNGPSTRDVKTKEIIFPDKGSIINIYPSSEIYIFMSFGYNLYFQYKRAVPMKLIYTNENTFLVNNAKNILENQHIEVTLKNEFASGAAGVLAPIDTWVELWIINDVDEQKAETILAQALKQQGEHDWFCQQCQEYNDASFDSCWQCQTEKAS</sequence>
<organism evidence="5 6">
    <name type="scientific">Colwellia psychrerythraea</name>
    <name type="common">Vibrio psychroerythus</name>
    <dbReference type="NCBI Taxonomy" id="28229"/>
    <lineage>
        <taxon>Bacteria</taxon>
        <taxon>Pseudomonadati</taxon>
        <taxon>Pseudomonadota</taxon>
        <taxon>Gammaproteobacteria</taxon>
        <taxon>Alteromonadales</taxon>
        <taxon>Colwelliaceae</taxon>
        <taxon>Colwellia</taxon>
    </lineage>
</organism>
<dbReference type="SUPFAM" id="SSF90209">
    <property type="entry name" value="Ran binding protein zinc finger-like"/>
    <property type="match status" value="1"/>
</dbReference>
<dbReference type="InterPro" id="IPR018551">
    <property type="entry name" value="DUF2007"/>
</dbReference>
<reference evidence="5 6" key="1">
    <citation type="submission" date="2014-08" db="EMBL/GenBank/DDBJ databases">
        <title>Genomic and Phenotypic Diversity of Colwellia psychrerythraea strains from Disparate Marine Basins.</title>
        <authorList>
            <person name="Techtmann S.M."/>
            <person name="Stelling S.C."/>
            <person name="Utturkar S.M."/>
            <person name="Alshibli N."/>
            <person name="Harris A."/>
            <person name="Brown S.D."/>
            <person name="Hazen T.C."/>
        </authorList>
    </citation>
    <scope>NUCLEOTIDE SEQUENCE [LARGE SCALE GENOMIC DNA]</scope>
    <source>
        <strain evidence="5 6">ND2E</strain>
    </source>
</reference>
<dbReference type="EMBL" id="JQED01000031">
    <property type="protein sequence ID" value="KGJ90770.1"/>
    <property type="molecule type" value="Genomic_DNA"/>
</dbReference>
<protein>
    <recommendedName>
        <fullName evidence="4">RanBP2-type domain-containing protein</fullName>
    </recommendedName>
</protein>
<dbReference type="InterPro" id="IPR001876">
    <property type="entry name" value="Znf_RanBP2"/>
</dbReference>
<comment type="caution">
    <text evidence="5">The sequence shown here is derived from an EMBL/GenBank/DDBJ whole genome shotgun (WGS) entry which is preliminary data.</text>
</comment>
<feature type="domain" description="RanBP2-type" evidence="4">
    <location>
        <begin position="127"/>
        <end position="158"/>
    </location>
</feature>
<dbReference type="AlphaFoldDB" id="A0A099KKI0"/>
<accession>A0A099KKI0</accession>
<evidence type="ECO:0000259" key="4">
    <source>
        <dbReference type="PROSITE" id="PS50199"/>
    </source>
</evidence>
<evidence type="ECO:0000256" key="3">
    <source>
        <dbReference type="ARBA" id="ARBA00022833"/>
    </source>
</evidence>
<dbReference type="PROSITE" id="PS50199">
    <property type="entry name" value="ZF_RANBP2_2"/>
    <property type="match status" value="1"/>
</dbReference>
<evidence type="ECO:0000313" key="6">
    <source>
        <dbReference type="Proteomes" id="UP000029843"/>
    </source>
</evidence>
<dbReference type="GO" id="GO:0008270">
    <property type="term" value="F:zinc ion binding"/>
    <property type="evidence" value="ECO:0007669"/>
    <property type="project" value="UniProtKB-KW"/>
</dbReference>
<keyword evidence="3" id="KW-0862">Zinc</keyword>
<dbReference type="Pfam" id="PF09413">
    <property type="entry name" value="DUF2007"/>
    <property type="match status" value="1"/>
</dbReference>
<proteinExistence type="predicted"/>
<name>A0A099KKI0_COLPS</name>
<keyword evidence="1" id="KW-0479">Metal-binding</keyword>
<keyword evidence="2" id="KW-0863">Zinc-finger</keyword>
<dbReference type="Proteomes" id="UP000029843">
    <property type="component" value="Unassembled WGS sequence"/>
</dbReference>
<evidence type="ECO:0000256" key="2">
    <source>
        <dbReference type="ARBA" id="ARBA00022771"/>
    </source>
</evidence>
<evidence type="ECO:0000313" key="5">
    <source>
        <dbReference type="EMBL" id="KGJ90770.1"/>
    </source>
</evidence>